<comment type="caution">
    <text evidence="2">The sequence shown here is derived from an EMBL/GenBank/DDBJ whole genome shotgun (WGS) entry which is preliminary data.</text>
</comment>
<dbReference type="AlphaFoldDB" id="A0A2M7QKD3"/>
<dbReference type="Gene3D" id="2.115.10.20">
    <property type="entry name" value="Glycosyl hydrolase domain, family 43"/>
    <property type="match status" value="1"/>
</dbReference>
<organism evidence="2 3">
    <name type="scientific">Candidatus Roizmanbacteria bacterium CG_4_10_14_0_8_um_filter_33_9</name>
    <dbReference type="NCBI Taxonomy" id="1974826"/>
    <lineage>
        <taxon>Bacteria</taxon>
        <taxon>Candidatus Roizmaniibacteriota</taxon>
    </lineage>
</organism>
<dbReference type="PANTHER" id="PTHR11440">
    <property type="entry name" value="LECITHIN-CHOLESTEROL ACYLTRANSFERASE-RELATED"/>
    <property type="match status" value="1"/>
</dbReference>
<dbReference type="Gene3D" id="3.40.50.1820">
    <property type="entry name" value="alpha/beta hydrolase"/>
    <property type="match status" value="1"/>
</dbReference>
<accession>A0A2M7QKD3</accession>
<evidence type="ECO:0008006" key="4">
    <source>
        <dbReference type="Google" id="ProtNLM"/>
    </source>
</evidence>
<keyword evidence="1" id="KW-0812">Transmembrane</keyword>
<name>A0A2M7QKD3_9BACT</name>
<keyword evidence="1" id="KW-1133">Transmembrane helix</keyword>
<evidence type="ECO:0000313" key="3">
    <source>
        <dbReference type="Proteomes" id="UP000229401"/>
    </source>
</evidence>
<feature type="transmembrane region" description="Helical" evidence="1">
    <location>
        <begin position="878"/>
        <end position="903"/>
    </location>
</feature>
<dbReference type="InterPro" id="IPR023296">
    <property type="entry name" value="Glyco_hydro_beta-prop_sf"/>
</dbReference>
<dbReference type="SUPFAM" id="SSF75005">
    <property type="entry name" value="Arabinanase/levansucrase/invertase"/>
    <property type="match status" value="1"/>
</dbReference>
<protein>
    <recommendedName>
        <fullName evidence="4">PGAP1 family protein</fullName>
    </recommendedName>
</protein>
<dbReference type="Pfam" id="PF02450">
    <property type="entry name" value="LCAT"/>
    <property type="match status" value="1"/>
</dbReference>
<evidence type="ECO:0000313" key="2">
    <source>
        <dbReference type="EMBL" id="PIY72310.1"/>
    </source>
</evidence>
<proteinExistence type="predicted"/>
<dbReference type="GO" id="GO:0008374">
    <property type="term" value="F:O-acyltransferase activity"/>
    <property type="evidence" value="ECO:0007669"/>
    <property type="project" value="InterPro"/>
</dbReference>
<dbReference type="Proteomes" id="UP000229401">
    <property type="component" value="Unassembled WGS sequence"/>
</dbReference>
<keyword evidence="1" id="KW-0472">Membrane</keyword>
<dbReference type="InterPro" id="IPR029058">
    <property type="entry name" value="AB_hydrolase_fold"/>
</dbReference>
<sequence length="918" mass="103803">MVYMVKTILKIILFIFIFLISSTVYAIEFTISPSEKLVFENSFENWVEDSGYQPSVTFLNNNYFMFYTTSNNNYSNQKIGYATSTDGINWKKIKVYDFGFSEPVHNPNLAIDKETYILTFAVDTNPRKIMSVTSSDINNFSPSTLKEELLPSQQSDTFCVTDPFRIKEKGTSFLWYAGLSGNGWHLNLAYRENDSWKKCSNNPLLPDKQLSSPSIISYDNSLYVFYRSNEGISYTETTNSISCSITWSSYKTLNESGLMFFPYTVLIKDKIFLYYTKIENGIRSFERVLIYTENRKKSIILIPGLFASWNQEAILHKKTISQADWKLNSIVIEYSGIEKTLQNLGYEKNKDYYLFAYDWRKPIEQIADDLSNFVKAKPKPGFESWNIVGHSLGGLVGKVAIQKNNDFEAKRLITIGSPHFGAAQVYKPLSAGEFERKNTYMWLAQKIIIALYKTKLEPDRETLKTYFPSLQDLFPIYDFLYDESDKPIAFSSLSLKNNTLTKYANKSLSDLTSYFSISGTNIDTFFGYTITKPNLINTLLGNYVDGQPKKALYKEGDRTVLFSSSYENTSQNVRLSNVDHGGLVTTKTGIKTILDVLDISYQEDQVEEGKKTIISPSLIFLIRSPAEMEVVHNGSTYKETDGFIFISNAEKGLYTLKVKGIDLGTYTVTIGQITDTDDIWDTFEGKIINPIPSNQTDTYSFLFNTSKLTSMLTPTPIPSTISVLSNEKTSTLSISCTNSNFDAIMELKIGNKVQKNVKVNFKYNNINKSVLSNNEGKAIAGFVLDKETDLSAIPEAGFDSKQIFVSQKSCKEQAVNSSSFSSVLNLASPTTRSSQSTAIKTPKNTSHIANNKVSRSASSSNNGVVLGTKTANHKQRNALLIIIVNLIILVIFILNRKIIIFWVKKFKYSKFLFKKHKI</sequence>
<evidence type="ECO:0000256" key="1">
    <source>
        <dbReference type="SAM" id="Phobius"/>
    </source>
</evidence>
<dbReference type="GO" id="GO:0006629">
    <property type="term" value="P:lipid metabolic process"/>
    <property type="evidence" value="ECO:0007669"/>
    <property type="project" value="InterPro"/>
</dbReference>
<gene>
    <name evidence="2" type="ORF">COY87_01620</name>
</gene>
<dbReference type="SUPFAM" id="SSF53474">
    <property type="entry name" value="alpha/beta-Hydrolases"/>
    <property type="match status" value="1"/>
</dbReference>
<dbReference type="InterPro" id="IPR003386">
    <property type="entry name" value="LACT/PDAT_acylTrfase"/>
</dbReference>
<dbReference type="EMBL" id="PFLI01000059">
    <property type="protein sequence ID" value="PIY72310.1"/>
    <property type="molecule type" value="Genomic_DNA"/>
</dbReference>
<reference evidence="3" key="1">
    <citation type="submission" date="2017-09" db="EMBL/GenBank/DDBJ databases">
        <title>Depth-based differentiation of microbial function through sediment-hosted aquifers and enrichment of novel symbionts in the deep terrestrial subsurface.</title>
        <authorList>
            <person name="Probst A.J."/>
            <person name="Ladd B."/>
            <person name="Jarett J.K."/>
            <person name="Geller-Mcgrath D.E."/>
            <person name="Sieber C.M.K."/>
            <person name="Emerson J.B."/>
            <person name="Anantharaman K."/>
            <person name="Thomas B.C."/>
            <person name="Malmstrom R."/>
            <person name="Stieglmeier M."/>
            <person name="Klingl A."/>
            <person name="Woyke T."/>
            <person name="Ryan C.M."/>
            <person name="Banfield J.F."/>
        </authorList>
    </citation>
    <scope>NUCLEOTIDE SEQUENCE [LARGE SCALE GENOMIC DNA]</scope>
</reference>